<reference evidence="5" key="1">
    <citation type="submission" date="2015-08" db="EMBL/GenBank/DDBJ databases">
        <authorList>
            <person name="Babu N.S."/>
            <person name="Beckwith C.J."/>
            <person name="Beseler K.G."/>
            <person name="Brison A."/>
            <person name="Carone J.V."/>
            <person name="Caskin T.P."/>
            <person name="Diamond M."/>
            <person name="Durham M.E."/>
            <person name="Foxe J.M."/>
            <person name="Go M."/>
            <person name="Henderson B.A."/>
            <person name="Jones I.B."/>
            <person name="McGettigan J.A."/>
            <person name="Micheletti S.J."/>
            <person name="Nasrallah M.E."/>
            <person name="Ortiz D."/>
            <person name="Piller C.R."/>
            <person name="Privatt S.R."/>
            <person name="Schneider S.L."/>
            <person name="Sharp S."/>
            <person name="Smith T.C."/>
            <person name="Stanton J.D."/>
            <person name="Ullery H.E."/>
            <person name="Wilson R.J."/>
            <person name="Serrano M.G."/>
            <person name="Buck G."/>
            <person name="Lee V."/>
            <person name="Wang Y."/>
            <person name="Carvalho R."/>
            <person name="Voegtly L."/>
            <person name="Shi R."/>
            <person name="Duckworth R."/>
            <person name="Johnson A."/>
            <person name="Loviza R."/>
            <person name="Walstead R."/>
            <person name="Shah Z."/>
            <person name="Kiflezghi M."/>
            <person name="Wade K."/>
            <person name="Ball S.L."/>
            <person name="Bradley K.W."/>
            <person name="Asai D.J."/>
            <person name="Bowman C.A."/>
            <person name="Russell D.A."/>
            <person name="Pope W.H."/>
            <person name="Jacobs-Sera D."/>
            <person name="Hendrix R.W."/>
            <person name="Hatfull G.F."/>
        </authorList>
    </citation>
    <scope>NUCLEOTIDE SEQUENCE</scope>
</reference>
<dbReference type="PANTHER" id="PTHR43401">
    <property type="entry name" value="L-THREONINE 3-DEHYDROGENASE"/>
    <property type="match status" value="1"/>
</dbReference>
<dbReference type="GO" id="GO:0008270">
    <property type="term" value="F:zinc ion binding"/>
    <property type="evidence" value="ECO:0007669"/>
    <property type="project" value="InterPro"/>
</dbReference>
<feature type="domain" description="Enoyl reductase (ER)" evidence="4">
    <location>
        <begin position="7"/>
        <end position="314"/>
    </location>
</feature>
<gene>
    <name evidence="5" type="ORF">NOCA2270133</name>
</gene>
<proteinExistence type="predicted"/>
<dbReference type="Gene3D" id="3.40.50.720">
    <property type="entry name" value="NAD(P)-binding Rossmann-like Domain"/>
    <property type="match status" value="1"/>
</dbReference>
<keyword evidence="3" id="KW-0560">Oxidoreductase</keyword>
<dbReference type="SMART" id="SM00829">
    <property type="entry name" value="PKS_ER"/>
    <property type="match status" value="1"/>
</dbReference>
<accession>A0A2P2C0E6</accession>
<organism evidence="5">
    <name type="scientific">metagenome</name>
    <dbReference type="NCBI Taxonomy" id="256318"/>
    <lineage>
        <taxon>unclassified sequences</taxon>
        <taxon>metagenomes</taxon>
    </lineage>
</organism>
<sequence length="327" mass="33892">MKALEFASEQRPHIVEHPVPTPGPGEVLVAARRVGICHSDIELLHGRYIIPFSYPIIPGHEWAGEIAGVGSGVTSLSVGDRVVGECVIGDDHFGFSISGASAEYFIARPDWLHRLPDSMTWAEGALVETFTVGYYALMRAGNVNGSDLVVVLGAGPVGLTVTAAAAAMGATTLVVEPSEERRAVALQLGAAEAVTPEQCDEAVARLSADRGADVVVECSGHPEVMARSLELAAFKGRVAFLGIDVGKTAPAALGLIQAKELTITGSIGAPGVWPQALRLLASQKIDLSPLVTHVFGIEDGLDAINAASGQAGVIKAQIDMTAVVPAP</sequence>
<dbReference type="SUPFAM" id="SSF50129">
    <property type="entry name" value="GroES-like"/>
    <property type="match status" value="1"/>
</dbReference>
<name>A0A2P2C0E6_9ZZZZ</name>
<keyword evidence="2" id="KW-0862">Zinc</keyword>
<protein>
    <submittedName>
        <fullName evidence="5">Theronine dehydrogenase-like Zn-dependent dehydrogenase</fullName>
    </submittedName>
</protein>
<dbReference type="PANTHER" id="PTHR43401:SF2">
    <property type="entry name" value="L-THREONINE 3-DEHYDROGENASE"/>
    <property type="match status" value="1"/>
</dbReference>
<dbReference type="Pfam" id="PF00107">
    <property type="entry name" value="ADH_zinc_N"/>
    <property type="match status" value="1"/>
</dbReference>
<evidence type="ECO:0000256" key="1">
    <source>
        <dbReference type="ARBA" id="ARBA00022723"/>
    </source>
</evidence>
<evidence type="ECO:0000259" key="4">
    <source>
        <dbReference type="SMART" id="SM00829"/>
    </source>
</evidence>
<dbReference type="GO" id="GO:0016491">
    <property type="term" value="F:oxidoreductase activity"/>
    <property type="evidence" value="ECO:0007669"/>
    <property type="project" value="UniProtKB-KW"/>
</dbReference>
<dbReference type="EMBL" id="CZKA01000020">
    <property type="protein sequence ID" value="CUR55498.1"/>
    <property type="molecule type" value="Genomic_DNA"/>
</dbReference>
<dbReference type="PROSITE" id="PS00059">
    <property type="entry name" value="ADH_ZINC"/>
    <property type="match status" value="1"/>
</dbReference>
<dbReference type="InterPro" id="IPR013149">
    <property type="entry name" value="ADH-like_C"/>
</dbReference>
<dbReference type="AlphaFoldDB" id="A0A2P2C0E6"/>
<dbReference type="InterPro" id="IPR011032">
    <property type="entry name" value="GroES-like_sf"/>
</dbReference>
<evidence type="ECO:0000256" key="2">
    <source>
        <dbReference type="ARBA" id="ARBA00022833"/>
    </source>
</evidence>
<dbReference type="Pfam" id="PF08240">
    <property type="entry name" value="ADH_N"/>
    <property type="match status" value="1"/>
</dbReference>
<evidence type="ECO:0000313" key="5">
    <source>
        <dbReference type="EMBL" id="CUR55498.1"/>
    </source>
</evidence>
<dbReference type="InterPro" id="IPR036291">
    <property type="entry name" value="NAD(P)-bd_dom_sf"/>
</dbReference>
<dbReference type="InterPro" id="IPR020843">
    <property type="entry name" value="ER"/>
</dbReference>
<evidence type="ECO:0000256" key="3">
    <source>
        <dbReference type="ARBA" id="ARBA00023002"/>
    </source>
</evidence>
<dbReference type="Gene3D" id="3.90.180.10">
    <property type="entry name" value="Medium-chain alcohol dehydrogenases, catalytic domain"/>
    <property type="match status" value="1"/>
</dbReference>
<dbReference type="InterPro" id="IPR002328">
    <property type="entry name" value="ADH_Zn_CS"/>
</dbReference>
<dbReference type="InterPro" id="IPR050129">
    <property type="entry name" value="Zn_alcohol_dh"/>
</dbReference>
<dbReference type="InterPro" id="IPR013154">
    <property type="entry name" value="ADH-like_N"/>
</dbReference>
<dbReference type="SUPFAM" id="SSF51735">
    <property type="entry name" value="NAD(P)-binding Rossmann-fold domains"/>
    <property type="match status" value="1"/>
</dbReference>
<keyword evidence="1" id="KW-0479">Metal-binding</keyword>